<dbReference type="Proteomes" id="UP000328092">
    <property type="component" value="Unassembled WGS sequence"/>
</dbReference>
<evidence type="ECO:0000256" key="7">
    <source>
        <dbReference type="ARBA" id="ARBA00023136"/>
    </source>
</evidence>
<feature type="transmembrane region" description="Helical" evidence="8">
    <location>
        <begin position="60"/>
        <end position="83"/>
    </location>
</feature>
<keyword evidence="4" id="KW-0997">Cell inner membrane</keyword>
<feature type="transmembrane region" description="Helical" evidence="8">
    <location>
        <begin position="103"/>
        <end position="124"/>
    </location>
</feature>
<evidence type="ECO:0000256" key="4">
    <source>
        <dbReference type="ARBA" id="ARBA00022519"/>
    </source>
</evidence>
<dbReference type="PANTHER" id="PTHR32196">
    <property type="entry name" value="ABC TRANSPORTER PERMEASE PROTEIN YPHD-RELATED-RELATED"/>
    <property type="match status" value="1"/>
</dbReference>
<feature type="transmembrane region" description="Helical" evidence="8">
    <location>
        <begin position="253"/>
        <end position="270"/>
    </location>
</feature>
<dbReference type="Pfam" id="PF02653">
    <property type="entry name" value="BPD_transp_2"/>
    <property type="match status" value="1"/>
</dbReference>
<feature type="transmembrane region" description="Helical" evidence="8">
    <location>
        <begin position="277"/>
        <end position="296"/>
    </location>
</feature>
<dbReference type="GO" id="GO:0022857">
    <property type="term" value="F:transmembrane transporter activity"/>
    <property type="evidence" value="ECO:0007669"/>
    <property type="project" value="InterPro"/>
</dbReference>
<evidence type="ECO:0000256" key="6">
    <source>
        <dbReference type="ARBA" id="ARBA00022989"/>
    </source>
</evidence>
<dbReference type="OrthoDB" id="7723490at2"/>
<keyword evidence="6 8" id="KW-1133">Transmembrane helix</keyword>
<dbReference type="PANTHER" id="PTHR32196:SF21">
    <property type="entry name" value="ABC TRANSPORTER PERMEASE PROTEIN YPHD-RELATED"/>
    <property type="match status" value="1"/>
</dbReference>
<keyword evidence="2" id="KW-0813">Transport</keyword>
<name>A0A508TYA9_9BRAD</name>
<evidence type="ECO:0000313" key="10">
    <source>
        <dbReference type="Proteomes" id="UP000328092"/>
    </source>
</evidence>
<comment type="subcellular location">
    <subcellularLocation>
        <location evidence="1">Cell membrane</location>
        <topology evidence="1">Multi-pass membrane protein</topology>
    </subcellularLocation>
</comment>
<dbReference type="RefSeq" id="WP_139864270.1">
    <property type="nucleotide sequence ID" value="NZ_CAADFC020000033.1"/>
</dbReference>
<feature type="transmembrane region" description="Helical" evidence="8">
    <location>
        <begin position="302"/>
        <end position="321"/>
    </location>
</feature>
<proteinExistence type="predicted"/>
<keyword evidence="7 8" id="KW-0472">Membrane</keyword>
<reference evidence="9" key="1">
    <citation type="submission" date="2019-02" db="EMBL/GenBank/DDBJ databases">
        <authorList>
            <person name="Pothier F.J."/>
        </authorList>
    </citation>
    <scope>NUCLEOTIDE SEQUENCE</scope>
    <source>
        <strain evidence="9">CI-1B</strain>
    </source>
</reference>
<comment type="caution">
    <text evidence="9">The sequence shown here is derived from an EMBL/GenBank/DDBJ whole genome shotgun (WGS) entry which is preliminary data.</text>
</comment>
<dbReference type="EMBL" id="CAADFC020000033">
    <property type="protein sequence ID" value="VIO79344.1"/>
    <property type="molecule type" value="Genomic_DNA"/>
</dbReference>
<evidence type="ECO:0000256" key="3">
    <source>
        <dbReference type="ARBA" id="ARBA00022475"/>
    </source>
</evidence>
<dbReference type="GO" id="GO:0005886">
    <property type="term" value="C:plasma membrane"/>
    <property type="evidence" value="ECO:0007669"/>
    <property type="project" value="UniProtKB-SubCell"/>
</dbReference>
<feature type="transmembrane region" description="Helical" evidence="8">
    <location>
        <begin position="20"/>
        <end position="39"/>
    </location>
</feature>
<evidence type="ECO:0000313" key="9">
    <source>
        <dbReference type="EMBL" id="VIO79344.1"/>
    </source>
</evidence>
<gene>
    <name evidence="9" type="primary">rbsC_5</name>
    <name evidence="9" type="ORF">CI1B_77410</name>
</gene>
<feature type="transmembrane region" description="Helical" evidence="8">
    <location>
        <begin position="169"/>
        <end position="191"/>
    </location>
</feature>
<evidence type="ECO:0000256" key="1">
    <source>
        <dbReference type="ARBA" id="ARBA00004651"/>
    </source>
</evidence>
<feature type="transmembrane region" description="Helical" evidence="8">
    <location>
        <begin position="222"/>
        <end position="241"/>
    </location>
</feature>
<dbReference type="AlphaFoldDB" id="A0A508TYA9"/>
<dbReference type="CDD" id="cd06579">
    <property type="entry name" value="TM_PBP1_transp_AraH_like"/>
    <property type="match status" value="1"/>
</dbReference>
<accession>A0A508TYA9</accession>
<evidence type="ECO:0000256" key="8">
    <source>
        <dbReference type="SAM" id="Phobius"/>
    </source>
</evidence>
<organism evidence="9 10">
    <name type="scientific">Bradyrhizobium ivorense</name>
    <dbReference type="NCBI Taxonomy" id="2511166"/>
    <lineage>
        <taxon>Bacteria</taxon>
        <taxon>Pseudomonadati</taxon>
        <taxon>Pseudomonadota</taxon>
        <taxon>Alphaproteobacteria</taxon>
        <taxon>Hyphomicrobiales</taxon>
        <taxon>Nitrobacteraceae</taxon>
        <taxon>Bradyrhizobium</taxon>
    </lineage>
</organism>
<keyword evidence="5 8" id="KW-0812">Transmembrane</keyword>
<protein>
    <submittedName>
        <fullName evidence="9">Ribose import permease protein RbsC</fullName>
    </submittedName>
</protein>
<keyword evidence="3" id="KW-1003">Cell membrane</keyword>
<feature type="transmembrane region" description="Helical" evidence="8">
    <location>
        <begin position="131"/>
        <end position="149"/>
    </location>
</feature>
<evidence type="ECO:0000256" key="5">
    <source>
        <dbReference type="ARBA" id="ARBA00022692"/>
    </source>
</evidence>
<keyword evidence="10" id="KW-1185">Reference proteome</keyword>
<dbReference type="InterPro" id="IPR001851">
    <property type="entry name" value="ABC_transp_permease"/>
</dbReference>
<sequence length="327" mass="33304">MTTMDTPAPASARSQPLAPGTLAIVVRLGLIACIGVLLSSLSPGFATTDNLLNILRQASLLFLVASGLTLVIIGGGLDLSIGANLTLCACLSAAAIKSTGQPAAGIVVALGCGALVGLTNGVLINRVKIPPFLATFGMLWVAQGIAYWFMAGQVVYGFSPAFRFFGSGFWLGIPLPIWVMLVTGACGVIFLSRTTIGREVYLMGANEAAAVLSGIPVARRRTLLYVVSGLMAGLAALIYVARLNAAEPGIGEPLLLPAIAAVLVGGTSLFGGSGSLVGTLLGAIILTLIVNALNLLNVSASWHPFVTGVIVVVAVLADAAVNRGARR</sequence>
<evidence type="ECO:0000256" key="2">
    <source>
        <dbReference type="ARBA" id="ARBA00022448"/>
    </source>
</evidence>